<protein>
    <recommendedName>
        <fullName evidence="1">DUF362 domain-containing protein</fullName>
    </recommendedName>
</protein>
<feature type="domain" description="DUF362" evidence="1">
    <location>
        <begin position="34"/>
        <end position="236"/>
    </location>
</feature>
<evidence type="ECO:0000313" key="3">
    <source>
        <dbReference type="Proteomes" id="UP000008544"/>
    </source>
</evidence>
<reference evidence="3" key="1">
    <citation type="submission" date="2007-10" db="EMBL/GenBank/DDBJ databases">
        <title>Complete sequence of chromosome of Desulforudis audaxviator MP104C.</title>
        <authorList>
            <person name="Copeland A."/>
            <person name="Lucas S."/>
            <person name="Lapidus A."/>
            <person name="Barry K."/>
            <person name="Glavina del Rio T."/>
            <person name="Dalin E."/>
            <person name="Tice H."/>
            <person name="Bruce D."/>
            <person name="Pitluck S."/>
            <person name="Lowry S.R."/>
            <person name="Larimer F."/>
            <person name="Land M.L."/>
            <person name="Hauser L."/>
            <person name="Kyrpides N."/>
            <person name="Ivanova N.N."/>
            <person name="Richardson P."/>
        </authorList>
    </citation>
    <scope>NUCLEOTIDE SEQUENCE [LARGE SCALE GENOMIC DNA]</scope>
    <source>
        <strain evidence="3">MP104C</strain>
    </source>
</reference>
<gene>
    <name evidence="2" type="ordered locus">Daud_0451</name>
</gene>
<organism evidence="2 3">
    <name type="scientific">Desulforudis audaxviator (strain MP104C)</name>
    <dbReference type="NCBI Taxonomy" id="477974"/>
    <lineage>
        <taxon>Bacteria</taxon>
        <taxon>Bacillati</taxon>
        <taxon>Bacillota</taxon>
        <taxon>Clostridia</taxon>
        <taxon>Thermoanaerobacterales</taxon>
        <taxon>Candidatus Desulforudaceae</taxon>
        <taxon>Candidatus Desulforudis</taxon>
    </lineage>
</organism>
<name>B1I1Q6_DESAP</name>
<accession>B1I1Q6</accession>
<evidence type="ECO:0000313" key="2">
    <source>
        <dbReference type="EMBL" id="ACA58997.1"/>
    </source>
</evidence>
<keyword evidence="3" id="KW-1185">Reference proteome</keyword>
<dbReference type="OrthoDB" id="9785671at2"/>
<reference evidence="2 3" key="2">
    <citation type="journal article" date="2008" name="Science">
        <title>Environmental genomics reveals a single-species ecosystem deep within Earth.</title>
        <authorList>
            <person name="Chivian D."/>
            <person name="Brodie E.L."/>
            <person name="Alm E.J."/>
            <person name="Culley D.E."/>
            <person name="Dehal P.S."/>
            <person name="Desantis T.Z."/>
            <person name="Gihring T.M."/>
            <person name="Lapidus A."/>
            <person name="Lin L.H."/>
            <person name="Lowry S.R."/>
            <person name="Moser D.P."/>
            <person name="Richardson P.M."/>
            <person name="Southam G."/>
            <person name="Wanger G."/>
            <person name="Pratt L.M."/>
            <person name="Andersen G.L."/>
            <person name="Hazen T.C."/>
            <person name="Brockman F.J."/>
            <person name="Arkin A.P."/>
            <person name="Onstott T.C."/>
        </authorList>
    </citation>
    <scope>NUCLEOTIDE SEQUENCE [LARGE SCALE GENOMIC DNA]</scope>
    <source>
        <strain evidence="2 3">MP104C</strain>
    </source>
</reference>
<dbReference type="HOGENOM" id="CLU_1029781_0_0_9"/>
<dbReference type="EMBL" id="CP000860">
    <property type="protein sequence ID" value="ACA58997.1"/>
    <property type="molecule type" value="Genomic_DNA"/>
</dbReference>
<sequence>MGVVSLQFRNYETSVTDALKRLGLESVLQRQRRIVIKPNLVLPEPPPVTTNVACVEAVARFCLERSPAEVVVAEGSGGTDTERCFEILGYQAMARRLGIRLVDLDRARFTIKSDPRAVLYDRFPLPTILDGAFVISVPVLKEHSMTTVTLSLKNMIGICPASEFSGFWSFRKSRVHQTDLNRAILDINLYCPINLAVIDGAVGLRGSHLRGVPLDPPARMIVAGTDPVAVDAAGARLLGYHWTQVTHLRQAQGLFGCAPDN</sequence>
<dbReference type="InterPro" id="IPR007160">
    <property type="entry name" value="DUF362"/>
</dbReference>
<dbReference type="KEGG" id="dau:Daud_0451"/>
<dbReference type="Pfam" id="PF04015">
    <property type="entry name" value="DUF362"/>
    <property type="match status" value="1"/>
</dbReference>
<proteinExistence type="predicted"/>
<dbReference type="STRING" id="477974.Daud_0451"/>
<dbReference type="eggNOG" id="COG2006">
    <property type="taxonomic scope" value="Bacteria"/>
</dbReference>
<dbReference type="RefSeq" id="WP_012301586.1">
    <property type="nucleotide sequence ID" value="NC_010424.1"/>
</dbReference>
<evidence type="ECO:0000259" key="1">
    <source>
        <dbReference type="Pfam" id="PF04015"/>
    </source>
</evidence>
<dbReference type="Proteomes" id="UP000008544">
    <property type="component" value="Chromosome"/>
</dbReference>
<dbReference type="AlphaFoldDB" id="B1I1Q6"/>